<dbReference type="SUPFAM" id="SSF46934">
    <property type="entry name" value="UBA-like"/>
    <property type="match status" value="1"/>
</dbReference>
<feature type="region of interest" description="Disordered" evidence="1">
    <location>
        <begin position="79"/>
        <end position="151"/>
    </location>
</feature>
<dbReference type="OrthoDB" id="9942608at2759"/>
<feature type="compositionally biased region" description="Basic and acidic residues" evidence="1">
    <location>
        <begin position="1"/>
        <end position="13"/>
    </location>
</feature>
<feature type="region of interest" description="Disordered" evidence="1">
    <location>
        <begin position="1"/>
        <end position="57"/>
    </location>
</feature>
<dbReference type="GO" id="GO:0006511">
    <property type="term" value="P:ubiquitin-dependent protein catabolic process"/>
    <property type="evidence" value="ECO:0007669"/>
    <property type="project" value="TreeGrafter"/>
</dbReference>
<dbReference type="GeneID" id="36515837"/>
<feature type="compositionally biased region" description="Basic and acidic residues" evidence="1">
    <location>
        <begin position="23"/>
        <end position="35"/>
    </location>
</feature>
<name>A0A2T0FHP8_9ASCO</name>
<dbReference type="AlphaFoldDB" id="A0A2T0FHP8"/>
<dbReference type="STRING" id="45607.A0A2T0FHP8"/>
<dbReference type="Gene3D" id="1.10.8.10">
    <property type="entry name" value="DNA helicase RuvA subunit, C-terminal domain"/>
    <property type="match status" value="1"/>
</dbReference>
<protein>
    <submittedName>
        <fullName evidence="2">Ubiquitin-binding protein CUE5</fullName>
    </submittedName>
</protein>
<evidence type="ECO:0000313" key="3">
    <source>
        <dbReference type="Proteomes" id="UP000238350"/>
    </source>
</evidence>
<feature type="compositionally biased region" description="Basic and acidic residues" evidence="1">
    <location>
        <begin position="269"/>
        <end position="344"/>
    </location>
</feature>
<dbReference type="GO" id="GO:0043130">
    <property type="term" value="F:ubiquitin binding"/>
    <property type="evidence" value="ECO:0007669"/>
    <property type="project" value="TreeGrafter"/>
</dbReference>
<dbReference type="GO" id="GO:0031624">
    <property type="term" value="F:ubiquitin conjugating enzyme binding"/>
    <property type="evidence" value="ECO:0007669"/>
    <property type="project" value="TreeGrafter"/>
</dbReference>
<proteinExistence type="predicted"/>
<feature type="region of interest" description="Disordered" evidence="1">
    <location>
        <begin position="178"/>
        <end position="375"/>
    </location>
</feature>
<dbReference type="PANTHER" id="PTHR16461">
    <property type="entry name" value="TOLL-INTERACTING PROTEIN"/>
    <property type="match status" value="1"/>
</dbReference>
<feature type="compositionally biased region" description="Basic and acidic residues" evidence="1">
    <location>
        <begin position="122"/>
        <end position="134"/>
    </location>
</feature>
<dbReference type="Proteomes" id="UP000238350">
    <property type="component" value="Unassembled WGS sequence"/>
</dbReference>
<feature type="compositionally biased region" description="Basic and acidic residues" evidence="1">
    <location>
        <begin position="351"/>
        <end position="375"/>
    </location>
</feature>
<dbReference type="EMBL" id="NDIQ01000021">
    <property type="protein sequence ID" value="PRT54469.1"/>
    <property type="molecule type" value="Genomic_DNA"/>
</dbReference>
<feature type="compositionally biased region" description="Basic and acidic residues" evidence="1">
    <location>
        <begin position="46"/>
        <end position="57"/>
    </location>
</feature>
<comment type="caution">
    <text evidence="2">The sequence shown here is derived from an EMBL/GenBank/DDBJ whole genome shotgun (WGS) entry which is preliminary data.</text>
</comment>
<evidence type="ECO:0000313" key="2">
    <source>
        <dbReference type="EMBL" id="PRT54469.1"/>
    </source>
</evidence>
<feature type="compositionally biased region" description="Basic and acidic residues" evidence="1">
    <location>
        <begin position="190"/>
        <end position="200"/>
    </location>
</feature>
<keyword evidence="3" id="KW-1185">Reference proteome</keyword>
<dbReference type="GO" id="GO:0005737">
    <property type="term" value="C:cytoplasm"/>
    <property type="evidence" value="ECO:0007669"/>
    <property type="project" value="TreeGrafter"/>
</dbReference>
<dbReference type="RefSeq" id="XP_024664414.1">
    <property type="nucleotide sequence ID" value="XM_024808646.1"/>
</dbReference>
<evidence type="ECO:0000256" key="1">
    <source>
        <dbReference type="SAM" id="MobiDB-lite"/>
    </source>
</evidence>
<feature type="compositionally biased region" description="Polar residues" evidence="1">
    <location>
        <begin position="236"/>
        <end position="247"/>
    </location>
</feature>
<feature type="compositionally biased region" description="Basic and acidic residues" evidence="1">
    <location>
        <begin position="99"/>
        <end position="115"/>
    </location>
</feature>
<dbReference type="PANTHER" id="PTHR16461:SF5">
    <property type="entry name" value="TOLL-INTERACTING PROTEIN"/>
    <property type="match status" value="1"/>
</dbReference>
<dbReference type="InterPro" id="IPR009060">
    <property type="entry name" value="UBA-like_sf"/>
</dbReference>
<organism evidence="2 3">
    <name type="scientific">Wickerhamiella sorbophila</name>
    <dbReference type="NCBI Taxonomy" id="45607"/>
    <lineage>
        <taxon>Eukaryota</taxon>
        <taxon>Fungi</taxon>
        <taxon>Dikarya</taxon>
        <taxon>Ascomycota</taxon>
        <taxon>Saccharomycotina</taxon>
        <taxon>Dipodascomycetes</taxon>
        <taxon>Dipodascales</taxon>
        <taxon>Trichomonascaceae</taxon>
        <taxon>Wickerhamiella</taxon>
    </lineage>
</organism>
<sequence>MVSNKEQLKKEAEASVSLSEAAPEPHIETHPEPVPRPKSPFSQAMEELRDAFPDADEPVRRAVLVAASCRLERAFNGMLALSDDTIRPSPPTPVAKDNQIARDEELARQLARDYRAPSSRQSGDERRRSSDRSGSRQYSDLEHDDDSWDNFSENIRQGWTETTKKVSSLFGQLRERIQNEMADPYEDNERDLYGVPERRSSHPRRGSPRYEDAPPPPPRPQRTVKPVNAFGEEQASRWQPLQASETSDAFFIGESDSDLESLTGDGEPGEGKSARASKTDLRETGSKSDSKGPKADSKADSKEPKTSSKTDSADSKGPKTASKDGSSDPKKSKTGAKTDSKESDSNADSDDTNKVEESESKDPKDKNSKESKDKN</sequence>
<reference evidence="2 3" key="1">
    <citation type="submission" date="2017-04" db="EMBL/GenBank/DDBJ databases">
        <title>Genome sequencing of [Candida] sorbophila.</title>
        <authorList>
            <person name="Ahn J.O."/>
        </authorList>
    </citation>
    <scope>NUCLEOTIDE SEQUENCE [LARGE SCALE GENOMIC DNA]</scope>
    <source>
        <strain evidence="2 3">DS02</strain>
    </source>
</reference>
<accession>A0A2T0FHP8</accession>
<gene>
    <name evidence="2" type="ORF">B9G98_02089</name>
</gene>